<dbReference type="AlphaFoldDB" id="A0A8H7B9T0"/>
<accession>A0A8H7B9T0</accession>
<organism evidence="2 3">
    <name type="scientific">Alternaria burnsii</name>
    <dbReference type="NCBI Taxonomy" id="1187904"/>
    <lineage>
        <taxon>Eukaryota</taxon>
        <taxon>Fungi</taxon>
        <taxon>Dikarya</taxon>
        <taxon>Ascomycota</taxon>
        <taxon>Pezizomycotina</taxon>
        <taxon>Dothideomycetes</taxon>
        <taxon>Pleosporomycetidae</taxon>
        <taxon>Pleosporales</taxon>
        <taxon>Pleosporineae</taxon>
        <taxon>Pleosporaceae</taxon>
        <taxon>Alternaria</taxon>
        <taxon>Alternaria sect. Alternaria</taxon>
    </lineage>
</organism>
<reference evidence="2" key="2">
    <citation type="submission" date="2020-08" db="EMBL/GenBank/DDBJ databases">
        <title>Draft Genome Sequence of Cumin Blight Pathogen Alternaria burnsii.</title>
        <authorList>
            <person name="Feng Z."/>
        </authorList>
    </citation>
    <scope>NUCLEOTIDE SEQUENCE</scope>
    <source>
        <strain evidence="2">CBS107.38</strain>
    </source>
</reference>
<gene>
    <name evidence="2" type="ORF">GT037_002855</name>
</gene>
<dbReference type="Proteomes" id="UP000596902">
    <property type="component" value="Unassembled WGS sequence"/>
</dbReference>
<comment type="caution">
    <text evidence="2">The sequence shown here is derived from an EMBL/GenBank/DDBJ whole genome shotgun (WGS) entry which is preliminary data.</text>
</comment>
<keyword evidence="1" id="KW-0175">Coiled coil</keyword>
<proteinExistence type="predicted"/>
<reference evidence="2" key="1">
    <citation type="submission" date="2020-01" db="EMBL/GenBank/DDBJ databases">
        <authorList>
            <person name="Feng Z.H.Z."/>
        </authorList>
    </citation>
    <scope>NUCLEOTIDE SEQUENCE</scope>
    <source>
        <strain evidence="2">CBS107.38</strain>
    </source>
</reference>
<dbReference type="RefSeq" id="XP_038789180.1">
    <property type="nucleotide sequence ID" value="XM_038927902.1"/>
</dbReference>
<evidence type="ECO:0000256" key="1">
    <source>
        <dbReference type="SAM" id="Coils"/>
    </source>
</evidence>
<protein>
    <submittedName>
        <fullName evidence="2">Uncharacterized protein</fullName>
    </submittedName>
</protein>
<feature type="coiled-coil region" evidence="1">
    <location>
        <begin position="14"/>
        <end position="48"/>
    </location>
</feature>
<name>A0A8H7B9T0_9PLEO</name>
<keyword evidence="3" id="KW-1185">Reference proteome</keyword>
<evidence type="ECO:0000313" key="3">
    <source>
        <dbReference type="Proteomes" id="UP000596902"/>
    </source>
</evidence>
<dbReference type="GeneID" id="62201080"/>
<dbReference type="EMBL" id="JAAABM010000003">
    <property type="protein sequence ID" value="KAF7679107.1"/>
    <property type="molecule type" value="Genomic_DNA"/>
</dbReference>
<evidence type="ECO:0000313" key="2">
    <source>
        <dbReference type="EMBL" id="KAF7679107.1"/>
    </source>
</evidence>
<sequence>MDGLNDLRLLQAPLRHMTAQSQSQHEKIAKLQRELREATKEVRSADLIYQKHVLYYARKDCLQLATMMHQKLPVELRELIYELLCVELDRPIPVGPYYHFRKYDRPLHDPRYKFTPSNYPYVESTWPLPRTTPAVPYAPHVGVSANVDVEIGGVSDQQTGSSQPIDSNDTRMTSGLTERVMETVSSTPADRLRLNHEDEDTILPDGRIKEMHTHKPPSDMALPHSHFLDPRYMGPEIAFEIQKMYYARNTFSVCSVEQGILYFLTRDSGYNMVGCNNDSTPKEVPKDLQLPLPVYPREHIQNLQVRVKLEQFHSDMPKDDMTDYDKYAYEQRFLRFTEANLRGLRVFLEHRHEYGINVEFIILTEFPNSGDVWTGLAAQCNYVNFLECTRSLVYTMMHDCDHISVKITHYDEGISAFPRDITGIFGLTKEQWEHVSMTHYSNLPYNICHLSQGCLFNRKLIELQEKNVPGYFAEEMRRFHVAIPGITEHKARWGYPADELIPFLRQRWGMDSWLATKATHPVSDGRYWPEFFKATSQE</sequence>